<evidence type="ECO:0000313" key="3">
    <source>
        <dbReference type="EMBL" id="CAB3868579.1"/>
    </source>
</evidence>
<dbReference type="Pfam" id="PF03807">
    <property type="entry name" value="F420_oxidored"/>
    <property type="match status" value="1"/>
</dbReference>
<accession>A0A6S7DBF3</accession>
<dbReference type="Proteomes" id="UP000494105">
    <property type="component" value="Unassembled WGS sequence"/>
</dbReference>
<reference evidence="3 4" key="1">
    <citation type="submission" date="2020-04" db="EMBL/GenBank/DDBJ databases">
        <authorList>
            <person name="De Canck E."/>
        </authorList>
    </citation>
    <scope>NUCLEOTIDE SEQUENCE [LARGE SCALE GENOMIC DNA]</scope>
    <source>
        <strain evidence="3 4">LMG 1861</strain>
    </source>
</reference>
<dbReference type="InterPro" id="IPR051267">
    <property type="entry name" value="STEAP_metalloreductase"/>
</dbReference>
<dbReference type="InterPro" id="IPR006311">
    <property type="entry name" value="TAT_signal"/>
</dbReference>
<protein>
    <recommendedName>
        <fullName evidence="2">Pyrroline-5-carboxylate reductase catalytic N-terminal domain-containing protein</fullName>
    </recommendedName>
</protein>
<sequence>MNLSRRSLLGAFGAFAVSAGLPSLGQSAPAMRIGVIGAGWLGGTIGRLWVQAGHEVMFSSRNPDELVAMTQRLGARASSGTPAEAAAYGSILLFAVPYDALPQLGRDLSRAIRDKIVLDACNPAPGNENPLSREAHQNGVGETSAKYLPKTRLVRAFSAVDASAIEASAGRQSGKLGVPIASDDSTALKAAAALVVDAGCDPVVAGKLAAAKRFQRGGPGFRANTTAPSLRQLLALPDEA</sequence>
<evidence type="ECO:0000313" key="4">
    <source>
        <dbReference type="Proteomes" id="UP000494105"/>
    </source>
</evidence>
<dbReference type="PROSITE" id="PS51318">
    <property type="entry name" value="TAT"/>
    <property type="match status" value="1"/>
</dbReference>
<proteinExistence type="predicted"/>
<name>A0A6S7DBF3_9BURK</name>
<organism evidence="3 4">
    <name type="scientific">Achromobacter piechaudii</name>
    <dbReference type="NCBI Taxonomy" id="72556"/>
    <lineage>
        <taxon>Bacteria</taxon>
        <taxon>Pseudomonadati</taxon>
        <taxon>Pseudomonadota</taxon>
        <taxon>Betaproteobacteria</taxon>
        <taxon>Burkholderiales</taxon>
        <taxon>Alcaligenaceae</taxon>
        <taxon>Achromobacter</taxon>
    </lineage>
</organism>
<dbReference type="GO" id="GO:0016491">
    <property type="term" value="F:oxidoreductase activity"/>
    <property type="evidence" value="ECO:0007669"/>
    <property type="project" value="UniProtKB-KW"/>
</dbReference>
<dbReference type="SUPFAM" id="SSF51735">
    <property type="entry name" value="NAD(P)-binding Rossmann-fold domains"/>
    <property type="match status" value="1"/>
</dbReference>
<dbReference type="PANTHER" id="PTHR14239:SF10">
    <property type="entry name" value="REDUCTASE"/>
    <property type="match status" value="1"/>
</dbReference>
<dbReference type="PANTHER" id="PTHR14239">
    <property type="entry name" value="DUDULIN-RELATED"/>
    <property type="match status" value="1"/>
</dbReference>
<dbReference type="EMBL" id="CADILD010000002">
    <property type="protein sequence ID" value="CAB3868579.1"/>
    <property type="molecule type" value="Genomic_DNA"/>
</dbReference>
<evidence type="ECO:0000259" key="2">
    <source>
        <dbReference type="Pfam" id="PF03807"/>
    </source>
</evidence>
<dbReference type="AlphaFoldDB" id="A0A6S7DBF3"/>
<gene>
    <name evidence="3" type="ORF">LMG1861_02642</name>
</gene>
<dbReference type="RefSeq" id="WP_217481099.1">
    <property type="nucleotide sequence ID" value="NZ_CADILD010000002.1"/>
</dbReference>
<feature type="domain" description="Pyrroline-5-carboxylate reductase catalytic N-terminal" evidence="2">
    <location>
        <begin position="32"/>
        <end position="123"/>
    </location>
</feature>
<dbReference type="InterPro" id="IPR036291">
    <property type="entry name" value="NAD(P)-bd_dom_sf"/>
</dbReference>
<dbReference type="InterPro" id="IPR028939">
    <property type="entry name" value="P5C_Rdtase_cat_N"/>
</dbReference>
<evidence type="ECO:0000256" key="1">
    <source>
        <dbReference type="ARBA" id="ARBA00023002"/>
    </source>
</evidence>
<keyword evidence="1" id="KW-0560">Oxidoreductase</keyword>
<dbReference type="Gene3D" id="3.40.50.720">
    <property type="entry name" value="NAD(P)-binding Rossmann-like Domain"/>
    <property type="match status" value="1"/>
</dbReference>